<dbReference type="InterPro" id="IPR036930">
    <property type="entry name" value="WGR_dom_sf"/>
</dbReference>
<evidence type="ECO:0000259" key="1">
    <source>
        <dbReference type="PROSITE" id="PS51977"/>
    </source>
</evidence>
<dbReference type="AlphaFoldDB" id="A0A844QPL5"/>
<dbReference type="SMART" id="SM00773">
    <property type="entry name" value="WGR"/>
    <property type="match status" value="1"/>
</dbReference>
<accession>A0A844QPL5</accession>
<organism evidence="2 3">
    <name type="scientific">Nitratireductor arenosus</name>
    <dbReference type="NCBI Taxonomy" id="2682096"/>
    <lineage>
        <taxon>Bacteria</taxon>
        <taxon>Pseudomonadati</taxon>
        <taxon>Pseudomonadota</taxon>
        <taxon>Alphaproteobacteria</taxon>
        <taxon>Hyphomicrobiales</taxon>
        <taxon>Phyllobacteriaceae</taxon>
        <taxon>Nitratireductor</taxon>
    </lineage>
</organism>
<dbReference type="Pfam" id="PF05406">
    <property type="entry name" value="WGR"/>
    <property type="match status" value="1"/>
</dbReference>
<evidence type="ECO:0000313" key="3">
    <source>
        <dbReference type="Proteomes" id="UP000463224"/>
    </source>
</evidence>
<reference evidence="2 3" key="1">
    <citation type="submission" date="2019-12" db="EMBL/GenBank/DDBJ databases">
        <title>Nitratireductor arenosus sp. nov., Isolated from sea sand, Jeju island, South Korea.</title>
        <authorList>
            <person name="Kim W."/>
        </authorList>
    </citation>
    <scope>NUCLEOTIDE SEQUENCE [LARGE SCALE GENOMIC DNA]</scope>
    <source>
        <strain evidence="2 3">CAU 1489</strain>
    </source>
</reference>
<name>A0A844QPL5_9HYPH</name>
<dbReference type="PROSITE" id="PS51977">
    <property type="entry name" value="WGR"/>
    <property type="match status" value="1"/>
</dbReference>
<protein>
    <submittedName>
        <fullName evidence="2">WGR domain-containing protein</fullName>
    </submittedName>
</protein>
<dbReference type="Gene3D" id="2.20.140.10">
    <property type="entry name" value="WGR domain"/>
    <property type="match status" value="1"/>
</dbReference>
<keyword evidence="3" id="KW-1185">Reference proteome</keyword>
<dbReference type="InterPro" id="IPR049809">
    <property type="entry name" value="YehF/YfeS-like_WGR"/>
</dbReference>
<sequence>MVEPKLQVVLERRDCARNVARFYVLAIEPSLYGDLALMRAWGRIGSLGRQRLDLYASAAEAGEALEAWLARKIRRGYTPVTAEVKVQSKVP</sequence>
<gene>
    <name evidence="2" type="ORF">GN330_22295</name>
</gene>
<evidence type="ECO:0000313" key="2">
    <source>
        <dbReference type="EMBL" id="MVA99988.1"/>
    </source>
</evidence>
<dbReference type="RefSeq" id="WP_156715771.1">
    <property type="nucleotide sequence ID" value="NZ_WPHG01000009.1"/>
</dbReference>
<dbReference type="Proteomes" id="UP000463224">
    <property type="component" value="Unassembled WGS sequence"/>
</dbReference>
<dbReference type="EMBL" id="WPHG01000009">
    <property type="protein sequence ID" value="MVA99988.1"/>
    <property type="molecule type" value="Genomic_DNA"/>
</dbReference>
<comment type="caution">
    <text evidence="2">The sequence shown here is derived from an EMBL/GenBank/DDBJ whole genome shotgun (WGS) entry which is preliminary data.</text>
</comment>
<proteinExistence type="predicted"/>
<dbReference type="InterPro" id="IPR008893">
    <property type="entry name" value="WGR_domain"/>
</dbReference>
<feature type="domain" description="WGR" evidence="1">
    <location>
        <begin position="1"/>
        <end position="90"/>
    </location>
</feature>
<dbReference type="SUPFAM" id="SSF142921">
    <property type="entry name" value="WGR domain-like"/>
    <property type="match status" value="1"/>
</dbReference>
<dbReference type="CDD" id="cd07996">
    <property type="entry name" value="WGR_MMR_like"/>
    <property type="match status" value="1"/>
</dbReference>